<name>A0A024GE64_9STRA</name>
<evidence type="ECO:0000256" key="3">
    <source>
        <dbReference type="ARBA" id="ARBA00022833"/>
    </source>
</evidence>
<gene>
    <name evidence="6" type="ORF">BN9_059000</name>
</gene>
<dbReference type="PROSITE" id="PS51792">
    <property type="entry name" value="YIPPEE"/>
    <property type="match status" value="1"/>
</dbReference>
<proteinExistence type="inferred from homology"/>
<dbReference type="InParanoid" id="A0A024GE64"/>
<dbReference type="EMBL" id="CAIX01000087">
    <property type="protein sequence ID" value="CCI45053.1"/>
    <property type="molecule type" value="Genomic_DNA"/>
</dbReference>
<keyword evidence="7" id="KW-1185">Reference proteome</keyword>
<dbReference type="OrthoDB" id="6407410at2759"/>
<accession>A0A024GE64</accession>
<keyword evidence="3" id="KW-0862">Zinc</keyword>
<dbReference type="InterPro" id="IPR004910">
    <property type="entry name" value="Yippee/Mis18/Cereblon"/>
</dbReference>
<dbReference type="PANTHER" id="PTHR13848">
    <property type="entry name" value="PROTEIN YIPPEE-LIKE CG15309-RELATED"/>
    <property type="match status" value="1"/>
</dbReference>
<dbReference type="InterPro" id="IPR039058">
    <property type="entry name" value="Yippee_fam"/>
</dbReference>
<dbReference type="AlphaFoldDB" id="A0A024GE64"/>
<evidence type="ECO:0000256" key="2">
    <source>
        <dbReference type="ARBA" id="ARBA00022723"/>
    </source>
</evidence>
<evidence type="ECO:0000256" key="1">
    <source>
        <dbReference type="ARBA" id="ARBA00005613"/>
    </source>
</evidence>
<dbReference type="FunCoup" id="A0A024GE64">
    <property type="interactions" value="17"/>
</dbReference>
<feature type="domain" description="Yippee" evidence="5">
    <location>
        <begin position="13"/>
        <end position="108"/>
    </location>
</feature>
<dbReference type="Pfam" id="PF03226">
    <property type="entry name" value="Yippee-Mis18"/>
    <property type="match status" value="1"/>
</dbReference>
<evidence type="ECO:0000259" key="5">
    <source>
        <dbReference type="PROSITE" id="PS51792"/>
    </source>
</evidence>
<evidence type="ECO:0000256" key="4">
    <source>
        <dbReference type="RuleBase" id="RU110713"/>
    </source>
</evidence>
<keyword evidence="2" id="KW-0479">Metal-binding</keyword>
<reference evidence="6 7" key="1">
    <citation type="submission" date="2012-05" db="EMBL/GenBank/DDBJ databases">
        <title>Recombination and specialization in a pathogen metapopulation.</title>
        <authorList>
            <person name="Gardiner A."/>
            <person name="Kemen E."/>
            <person name="Schultz-Larsen T."/>
            <person name="MacLean D."/>
            <person name="Van Oosterhout C."/>
            <person name="Jones J.D.G."/>
        </authorList>
    </citation>
    <scope>NUCLEOTIDE SEQUENCE [LARGE SCALE GENOMIC DNA]</scope>
    <source>
        <strain evidence="6 7">Ac Nc2</strain>
    </source>
</reference>
<evidence type="ECO:0000313" key="6">
    <source>
        <dbReference type="EMBL" id="CCI45053.1"/>
    </source>
</evidence>
<sequence length="108" mass="12438">MGRVFKLYLDGPRVFECRKCSTHLSTRDAIISKNFQGRSGKAYLFDLAVNIVSGHPEERVLMTGVHVVVDIFCKSCWNPVGWRYEEAQEESQKYKEGKYILELAKMFG</sequence>
<comment type="caution">
    <text evidence="6">The sequence shown here is derived from an EMBL/GenBank/DDBJ whole genome shotgun (WGS) entry which is preliminary data.</text>
</comment>
<protein>
    <recommendedName>
        <fullName evidence="4">Protein yippee-like</fullName>
    </recommendedName>
</protein>
<dbReference type="Proteomes" id="UP000053237">
    <property type="component" value="Unassembled WGS sequence"/>
</dbReference>
<evidence type="ECO:0000313" key="7">
    <source>
        <dbReference type="Proteomes" id="UP000053237"/>
    </source>
</evidence>
<dbReference type="InterPro" id="IPR034751">
    <property type="entry name" value="Yippee"/>
</dbReference>
<dbReference type="GO" id="GO:0046872">
    <property type="term" value="F:metal ion binding"/>
    <property type="evidence" value="ECO:0007669"/>
    <property type="project" value="UniProtKB-KW"/>
</dbReference>
<dbReference type="STRING" id="65357.A0A024GE64"/>
<organism evidence="6 7">
    <name type="scientific">Albugo candida</name>
    <dbReference type="NCBI Taxonomy" id="65357"/>
    <lineage>
        <taxon>Eukaryota</taxon>
        <taxon>Sar</taxon>
        <taxon>Stramenopiles</taxon>
        <taxon>Oomycota</taxon>
        <taxon>Peronosporomycetes</taxon>
        <taxon>Albuginales</taxon>
        <taxon>Albuginaceae</taxon>
        <taxon>Albugo</taxon>
    </lineage>
</organism>
<comment type="similarity">
    <text evidence="1 4">Belongs to the yippee family.</text>
</comment>